<reference evidence="5 6" key="3">
    <citation type="submission" date="2013-10" db="EMBL/GenBank/DDBJ databases">
        <title>The genome of epidemic Squirrel Poxvirus reveals novel virulence genes.</title>
        <authorList>
            <person name="Darby A.C."/>
            <person name="McInnes C.J."/>
            <person name="Kjaer K.H."/>
            <person name="Wood A.R."/>
            <person name="Hughes M."/>
            <person name="Martensen P.M."/>
            <person name="Radford A.D."/>
            <person name="Hall N."/>
            <person name="Chantrey J."/>
        </authorList>
    </citation>
    <scope>NUCLEOTIDE SEQUENCE [LARGE SCALE GENOMIC DNA]</scope>
    <source>
        <strain evidence="5">Red squirrel UK</strain>
    </source>
</reference>
<dbReference type="InterPro" id="IPR007032">
    <property type="entry name" value="Poxvirus_A51"/>
</dbReference>
<dbReference type="KEGG" id="vg:18158441"/>
<dbReference type="Proteomes" id="UP000144311">
    <property type="component" value="Segment"/>
</dbReference>
<keyword evidence="1" id="KW-0244">Early protein</keyword>
<evidence type="ECO:0000256" key="1">
    <source>
        <dbReference type="ARBA" id="ARBA00022518"/>
    </source>
</evidence>
<evidence type="ECO:0000313" key="4">
    <source>
        <dbReference type="EMBL" id="ABD51486.1"/>
    </source>
</evidence>
<dbReference type="EMBL" id="HE601899">
    <property type="protein sequence ID" value="CCD83318.1"/>
    <property type="molecule type" value="Genomic_DNA"/>
</dbReference>
<reference evidence="5 6" key="2">
    <citation type="submission" date="2011-10" db="EMBL/GenBank/DDBJ databases">
        <authorList>
            <person name="Darby A."/>
        </authorList>
    </citation>
    <scope>NUCLEOTIDE SEQUENCE [LARGE SCALE GENOMIC DNA]</scope>
    <source>
        <strain evidence="5">Red squirrel UK</strain>
    </source>
</reference>
<sequence length="345" mass="37911">MASPARLGSPEGEGANDVHVMELHPDALQEALPSATASTREDLIVTGRCEMHPEVKVSSAASVEVVPADIEAVDAMISDFSLSVRGYRLERSSRLVSCVAVECGPARMRALQHKLGTEMVLAVESACQVKLRVVSPRGKATLTLDSGHCVLAHPEARFYISVAPNTYAYLVVLTYHRVESPSFRLPPPDDGDEVLLSRREAVRERAALRHWFGFKCTRFNSSNNVWLEFDGCNISLTPRRAPDVFSDWIMDECDCCYSQSPLFYMSKRTLLASTTMDANFVNVLRRTCVLRAGGLDITVRVVEGNPRTTRLLIVAAAAVELMIKTRSSFPGANQAGRFFFGVAKA</sequence>
<reference evidence="4" key="1">
    <citation type="journal article" date="2006" name="J. Gen. Virol.">
        <title>Genomic characterization of a novel poxvirus contributing to the decline of the red squirrel (Sciurus vulgaris) in the UK.</title>
        <authorList>
            <person name="McInnes C.J."/>
            <person name="Wood A.R."/>
            <person name="Thomas K."/>
            <person name="Sainsbury A.W."/>
            <person name="Gurnell J."/>
            <person name="Dein F.J."/>
            <person name="Nettleton P.F."/>
        </authorList>
    </citation>
    <scope>NUCLEOTIDE SEQUENCE</scope>
    <source>
        <strain evidence="4">1296/99</strain>
    </source>
</reference>
<comment type="similarity">
    <text evidence="2">Belongs to the orthopoxvirus OPG181 family.</text>
</comment>
<dbReference type="RefSeq" id="YP_008658560.1">
    <property type="nucleotide sequence ID" value="NC_022563.1"/>
</dbReference>
<evidence type="ECO:0000313" key="6">
    <source>
        <dbReference type="Proteomes" id="UP000144311"/>
    </source>
</evidence>
<gene>
    <name evidence="4" type="primary">C13L</name>
    <name evidence="5" type="synonym">A51R?</name>
    <name evidence="5" type="ORF">SQPV_1350</name>
</gene>
<organism evidence="4">
    <name type="scientific">Squirrelpox virus</name>
    <dbReference type="NCBI Taxonomy" id="240426"/>
    <lineage>
        <taxon>Viruses</taxon>
        <taxon>Varidnaviria</taxon>
        <taxon>Bamfordvirae</taxon>
        <taxon>Nucleocytoviricota</taxon>
        <taxon>Pokkesviricetes</taxon>
        <taxon>Chitovirales</taxon>
        <taxon>Poxviridae</taxon>
        <taxon>Chordopoxvirinae</taxon>
        <taxon>Sciuripoxvirus</taxon>
        <taxon>Sciuripoxvirus squirrelpox</taxon>
    </lineage>
</organism>
<dbReference type="Pfam" id="PF04948">
    <property type="entry name" value="Pox_A51"/>
    <property type="match status" value="1"/>
</dbReference>
<evidence type="ECO:0000313" key="5">
    <source>
        <dbReference type="EMBL" id="CCD83318.1"/>
    </source>
</evidence>
<protein>
    <recommendedName>
        <fullName evidence="3">Protein OPG181</fullName>
    </recommendedName>
</protein>
<name>Q1HTQ0_9POXV</name>
<keyword evidence="6" id="KW-1185">Reference proteome</keyword>
<evidence type="ECO:0000256" key="3">
    <source>
        <dbReference type="ARBA" id="ARBA00034877"/>
    </source>
</evidence>
<dbReference type="OrthoDB" id="4972at10239"/>
<dbReference type="GeneID" id="18158441"/>
<accession>Q1HTQ0</accession>
<evidence type="ECO:0000256" key="2">
    <source>
        <dbReference type="ARBA" id="ARBA00034781"/>
    </source>
</evidence>
<proteinExistence type="inferred from homology"/>
<dbReference type="EMBL" id="AH015635">
    <property type="protein sequence ID" value="ABD51486.1"/>
    <property type="molecule type" value="Genomic_DNA"/>
</dbReference>